<dbReference type="EMBL" id="HBUE01273857">
    <property type="protein sequence ID" value="CAG6565233.1"/>
    <property type="molecule type" value="Transcribed_RNA"/>
</dbReference>
<evidence type="ECO:0000256" key="1">
    <source>
        <dbReference type="SAM" id="Phobius"/>
    </source>
</evidence>
<feature type="transmembrane region" description="Helical" evidence="1">
    <location>
        <begin position="92"/>
        <end position="112"/>
    </location>
</feature>
<dbReference type="EMBL" id="HBUE01273858">
    <property type="protein sequence ID" value="CAG6565236.1"/>
    <property type="molecule type" value="Transcribed_RNA"/>
</dbReference>
<dbReference type="AlphaFoldDB" id="A0A8D8DLJ3"/>
<dbReference type="EMBL" id="HBUE01168507">
    <property type="protein sequence ID" value="CAG6513751.1"/>
    <property type="molecule type" value="Transcribed_RNA"/>
</dbReference>
<dbReference type="EMBL" id="HBUE01273856">
    <property type="protein sequence ID" value="CAG6565231.1"/>
    <property type="molecule type" value="Transcribed_RNA"/>
</dbReference>
<dbReference type="EMBL" id="HBUE01011149">
    <property type="protein sequence ID" value="CAG6448448.1"/>
    <property type="molecule type" value="Transcribed_RNA"/>
</dbReference>
<keyword evidence="1" id="KW-0812">Transmembrane</keyword>
<dbReference type="EMBL" id="HBUE01168509">
    <property type="protein sequence ID" value="CAG6513756.1"/>
    <property type="molecule type" value="Transcribed_RNA"/>
</dbReference>
<proteinExistence type="predicted"/>
<keyword evidence="1" id="KW-0472">Membrane</keyword>
<dbReference type="EMBL" id="HBUE01168508">
    <property type="protein sequence ID" value="CAG6513753.1"/>
    <property type="molecule type" value="Transcribed_RNA"/>
</dbReference>
<dbReference type="EMBL" id="HBUE01011147">
    <property type="protein sequence ID" value="CAG6448446.1"/>
    <property type="molecule type" value="Transcribed_RNA"/>
</dbReference>
<sequence>MSDRRSAFRSIVLRMVSVSPGPPGLPPAPVTELAVELHAGMLQLLLLLVMLCWWTSVAFFESSNALSASWVSAVGWPPGAAPALVVQTAPGIAPIVAIVVVAVITVAATAPADVSDWGKSCRTAEFGRSALWNRPEECRLSVSDM</sequence>
<keyword evidence="1" id="KW-1133">Transmembrane helix</keyword>
<protein>
    <submittedName>
        <fullName evidence="2">(northern house mosquito) hypothetical protein</fullName>
    </submittedName>
</protein>
<accession>A0A8D8DLJ3</accession>
<evidence type="ECO:0000313" key="2">
    <source>
        <dbReference type="EMBL" id="CAG6513753.1"/>
    </source>
</evidence>
<feature type="transmembrane region" description="Helical" evidence="1">
    <location>
        <begin position="41"/>
        <end position="60"/>
    </location>
</feature>
<reference evidence="2" key="1">
    <citation type="submission" date="2021-05" db="EMBL/GenBank/DDBJ databases">
        <authorList>
            <person name="Alioto T."/>
            <person name="Alioto T."/>
            <person name="Gomez Garrido J."/>
        </authorList>
    </citation>
    <scope>NUCLEOTIDE SEQUENCE</scope>
</reference>
<organism evidence="2">
    <name type="scientific">Culex pipiens</name>
    <name type="common">House mosquito</name>
    <dbReference type="NCBI Taxonomy" id="7175"/>
    <lineage>
        <taxon>Eukaryota</taxon>
        <taxon>Metazoa</taxon>
        <taxon>Ecdysozoa</taxon>
        <taxon>Arthropoda</taxon>
        <taxon>Hexapoda</taxon>
        <taxon>Insecta</taxon>
        <taxon>Pterygota</taxon>
        <taxon>Neoptera</taxon>
        <taxon>Endopterygota</taxon>
        <taxon>Diptera</taxon>
        <taxon>Nematocera</taxon>
        <taxon>Culicoidea</taxon>
        <taxon>Culicidae</taxon>
        <taxon>Culicinae</taxon>
        <taxon>Culicini</taxon>
        <taxon>Culex</taxon>
        <taxon>Culex</taxon>
    </lineage>
</organism>
<dbReference type="EMBL" id="HBUE01011145">
    <property type="protein sequence ID" value="CAG6448443.1"/>
    <property type="molecule type" value="Transcribed_RNA"/>
</dbReference>
<name>A0A8D8DLJ3_CULPI</name>